<protein>
    <submittedName>
        <fullName evidence="7">ABC transporter permease</fullName>
    </submittedName>
</protein>
<keyword evidence="4 5" id="KW-0472">Membrane</keyword>
<feature type="transmembrane region" description="Helical" evidence="5">
    <location>
        <begin position="169"/>
        <end position="185"/>
    </location>
</feature>
<dbReference type="InterPro" id="IPR013525">
    <property type="entry name" value="ABC2_TM"/>
</dbReference>
<dbReference type="AlphaFoldDB" id="A0A6M0RJN4"/>
<dbReference type="EMBL" id="QXHD01000004">
    <property type="protein sequence ID" value="NEZ56070.1"/>
    <property type="molecule type" value="Genomic_DNA"/>
</dbReference>
<keyword evidence="8" id="KW-1185">Reference proteome</keyword>
<keyword evidence="2 5" id="KW-0812">Transmembrane</keyword>
<comment type="caution">
    <text evidence="7">The sequence shown here is derived from an EMBL/GenBank/DDBJ whole genome shotgun (WGS) entry which is preliminary data.</text>
</comment>
<keyword evidence="3 5" id="KW-1133">Transmembrane helix</keyword>
<feature type="domain" description="ABC-2 type transporter transmembrane" evidence="6">
    <location>
        <begin position="9"/>
        <end position="180"/>
    </location>
</feature>
<evidence type="ECO:0000313" key="7">
    <source>
        <dbReference type="EMBL" id="NEZ56070.1"/>
    </source>
</evidence>
<feature type="transmembrane region" description="Helical" evidence="5">
    <location>
        <begin position="139"/>
        <end position="162"/>
    </location>
</feature>
<feature type="transmembrane region" description="Helical" evidence="5">
    <location>
        <begin position="59"/>
        <end position="81"/>
    </location>
</feature>
<dbReference type="Proteomes" id="UP000481033">
    <property type="component" value="Unassembled WGS sequence"/>
</dbReference>
<gene>
    <name evidence="7" type="ORF">DXZ20_10370</name>
</gene>
<proteinExistence type="predicted"/>
<dbReference type="Pfam" id="PF01061">
    <property type="entry name" value="ABC2_membrane"/>
    <property type="match status" value="1"/>
</dbReference>
<reference evidence="7 8" key="1">
    <citation type="journal article" date="2020" name="Microb. Ecol.">
        <title>Ecogenomics of the Marine Benthic Filamentous Cyanobacterium Adonisia.</title>
        <authorList>
            <person name="Walter J.M."/>
            <person name="Coutinho F.H."/>
            <person name="Leomil L."/>
            <person name="Hargreaves P.I."/>
            <person name="Campeao M.E."/>
            <person name="Vieira V.V."/>
            <person name="Silva B.S."/>
            <person name="Fistarol G.O."/>
            <person name="Salomon P.S."/>
            <person name="Sawabe T."/>
            <person name="Mino S."/>
            <person name="Hosokawa M."/>
            <person name="Miyashita H."/>
            <person name="Maruyama F."/>
            <person name="van Verk M.C."/>
            <person name="Dutilh B.E."/>
            <person name="Thompson C.C."/>
            <person name="Thompson F.L."/>
        </authorList>
    </citation>
    <scope>NUCLEOTIDE SEQUENCE [LARGE SCALE GENOMIC DNA]</scope>
    <source>
        <strain evidence="7 8">CCMR0081</strain>
    </source>
</reference>
<evidence type="ECO:0000259" key="6">
    <source>
        <dbReference type="Pfam" id="PF01061"/>
    </source>
</evidence>
<evidence type="ECO:0000256" key="4">
    <source>
        <dbReference type="ARBA" id="ARBA00023136"/>
    </source>
</evidence>
<evidence type="ECO:0000256" key="5">
    <source>
        <dbReference type="SAM" id="Phobius"/>
    </source>
</evidence>
<evidence type="ECO:0000313" key="8">
    <source>
        <dbReference type="Proteomes" id="UP000481033"/>
    </source>
</evidence>
<evidence type="ECO:0000256" key="2">
    <source>
        <dbReference type="ARBA" id="ARBA00022692"/>
    </source>
</evidence>
<comment type="subcellular location">
    <subcellularLocation>
        <location evidence="1">Membrane</location>
        <topology evidence="1">Multi-pass membrane protein</topology>
    </subcellularLocation>
</comment>
<dbReference type="GO" id="GO:0140359">
    <property type="term" value="F:ABC-type transporter activity"/>
    <property type="evidence" value="ECO:0007669"/>
    <property type="project" value="InterPro"/>
</dbReference>
<dbReference type="RefSeq" id="WP_163697995.1">
    <property type="nucleotide sequence ID" value="NZ_QXHD01000004.1"/>
</dbReference>
<feature type="transmembrane region" description="Helical" evidence="5">
    <location>
        <begin position="102"/>
        <end position="127"/>
    </location>
</feature>
<organism evidence="7 8">
    <name type="scientific">Adonisia turfae CCMR0081</name>
    <dbReference type="NCBI Taxonomy" id="2292702"/>
    <lineage>
        <taxon>Bacteria</taxon>
        <taxon>Bacillati</taxon>
        <taxon>Cyanobacteriota</taxon>
        <taxon>Adonisia</taxon>
        <taxon>Adonisia turfae</taxon>
    </lineage>
</organism>
<name>A0A6M0RJN4_9CYAN</name>
<feature type="transmembrane region" description="Helical" evidence="5">
    <location>
        <begin position="21"/>
        <end position="39"/>
    </location>
</feature>
<sequence length="257" mass="28171">MFNLLIGELKRTWIQFIRYPSEIIGGIIIITTVFYGLFVSAQYMAGPAINFGDRLDSVVVGYVLWTLALYIVNDIAFNIQAEAQTGTLEQIFLSPFAAPTIFFARAIASLALRMTIIVLILFILMSITGSQLSFPLGLVFPLLTLLMAAYGLAFVMGSCALVFKRVQQILPIFQFALLFLLAAPTEEWSGRARIVANFLPMLPSTGLLRDLMARGEGLDISLLGIALINGAAYFGIGLLVFGWAERQAKRKGILGGY</sequence>
<dbReference type="PANTHER" id="PTHR43229">
    <property type="entry name" value="NODULATION PROTEIN J"/>
    <property type="match status" value="1"/>
</dbReference>
<accession>A0A6M0RJN4</accession>
<dbReference type="PANTHER" id="PTHR43229:SF6">
    <property type="entry name" value="ABC-TYPE MULTIDRUG TRANSPORT SYSTEM, PERMEASE COMPONENT"/>
    <property type="match status" value="1"/>
</dbReference>
<feature type="transmembrane region" description="Helical" evidence="5">
    <location>
        <begin position="220"/>
        <end position="244"/>
    </location>
</feature>
<evidence type="ECO:0000256" key="1">
    <source>
        <dbReference type="ARBA" id="ARBA00004141"/>
    </source>
</evidence>
<dbReference type="GO" id="GO:0016020">
    <property type="term" value="C:membrane"/>
    <property type="evidence" value="ECO:0007669"/>
    <property type="project" value="UniProtKB-SubCell"/>
</dbReference>
<dbReference type="InterPro" id="IPR051784">
    <property type="entry name" value="Nod_factor_ABC_transporter"/>
</dbReference>
<evidence type="ECO:0000256" key="3">
    <source>
        <dbReference type="ARBA" id="ARBA00022989"/>
    </source>
</evidence>